<protein>
    <submittedName>
        <fullName evidence="1">Uncharacterized protein</fullName>
    </submittedName>
</protein>
<evidence type="ECO:0000313" key="1">
    <source>
        <dbReference type="EMBL" id="TNN84570.1"/>
    </source>
</evidence>
<dbReference type="Proteomes" id="UP000314294">
    <property type="component" value="Unassembled WGS sequence"/>
</dbReference>
<gene>
    <name evidence="1" type="ORF">EYF80_005270</name>
</gene>
<sequence>MDVDVCQQQPALLKLIGVHNAPVHLSDAFEVVPGSGRLFQHHVSGRHGQQCRTWLMGQGFLQDSLTALILLHLHQQLRQVVAQELLLLRLQGCFIGCSGVMFLSMLSASSVSPRSRARLISDFGEQEDPLGETGHNLDHGVQQCGTVLQLRSRRLALGWRLEPERWTHCKILFDDLQEEVRVQLLQVLHAQRQAMQSGEVCVHCIIQQVGHLFLGAALLPCQNGT</sequence>
<reference evidence="1 2" key="1">
    <citation type="submission" date="2019-03" db="EMBL/GenBank/DDBJ databases">
        <title>First draft genome of Liparis tanakae, snailfish: a comprehensive survey of snailfish specific genes.</title>
        <authorList>
            <person name="Kim W."/>
            <person name="Song I."/>
            <person name="Jeong J.-H."/>
            <person name="Kim D."/>
            <person name="Kim S."/>
            <person name="Ryu S."/>
            <person name="Song J.Y."/>
            <person name="Lee S.K."/>
        </authorList>
    </citation>
    <scope>NUCLEOTIDE SEQUENCE [LARGE SCALE GENOMIC DNA]</scope>
    <source>
        <tissue evidence="1">Muscle</tissue>
    </source>
</reference>
<keyword evidence="2" id="KW-1185">Reference proteome</keyword>
<proteinExistence type="predicted"/>
<organism evidence="1 2">
    <name type="scientific">Liparis tanakae</name>
    <name type="common">Tanaka's snailfish</name>
    <dbReference type="NCBI Taxonomy" id="230148"/>
    <lineage>
        <taxon>Eukaryota</taxon>
        <taxon>Metazoa</taxon>
        <taxon>Chordata</taxon>
        <taxon>Craniata</taxon>
        <taxon>Vertebrata</taxon>
        <taxon>Euteleostomi</taxon>
        <taxon>Actinopterygii</taxon>
        <taxon>Neopterygii</taxon>
        <taxon>Teleostei</taxon>
        <taxon>Neoteleostei</taxon>
        <taxon>Acanthomorphata</taxon>
        <taxon>Eupercaria</taxon>
        <taxon>Perciformes</taxon>
        <taxon>Cottioidei</taxon>
        <taxon>Cottales</taxon>
        <taxon>Liparidae</taxon>
        <taxon>Liparis</taxon>
    </lineage>
</organism>
<accession>A0A4Z2J2Y2</accession>
<name>A0A4Z2J2Y2_9TELE</name>
<dbReference type="AlphaFoldDB" id="A0A4Z2J2Y2"/>
<comment type="caution">
    <text evidence="1">The sequence shown here is derived from an EMBL/GenBank/DDBJ whole genome shotgun (WGS) entry which is preliminary data.</text>
</comment>
<evidence type="ECO:0000313" key="2">
    <source>
        <dbReference type="Proteomes" id="UP000314294"/>
    </source>
</evidence>
<dbReference type="EMBL" id="SRLO01000026">
    <property type="protein sequence ID" value="TNN84570.1"/>
    <property type="molecule type" value="Genomic_DNA"/>
</dbReference>